<evidence type="ECO:0000259" key="1">
    <source>
        <dbReference type="PROSITE" id="PS50076"/>
    </source>
</evidence>
<evidence type="ECO:0000313" key="2">
    <source>
        <dbReference type="EMBL" id="GCE10274.1"/>
    </source>
</evidence>
<protein>
    <recommendedName>
        <fullName evidence="1">J domain-containing protein</fullName>
    </recommendedName>
</protein>
<keyword evidence="3" id="KW-1185">Reference proteome</keyword>
<dbReference type="InterPro" id="IPR036869">
    <property type="entry name" value="J_dom_sf"/>
</dbReference>
<evidence type="ECO:0000313" key="3">
    <source>
        <dbReference type="Proteomes" id="UP000287352"/>
    </source>
</evidence>
<dbReference type="Pfam" id="PF00226">
    <property type="entry name" value="DnaJ"/>
    <property type="match status" value="1"/>
</dbReference>
<dbReference type="AlphaFoldDB" id="A0A401ZU29"/>
<comment type="caution">
    <text evidence="2">The sequence shown here is derived from an EMBL/GenBank/DDBJ whole genome shotgun (WGS) entry which is preliminary data.</text>
</comment>
<dbReference type="SUPFAM" id="SSF46565">
    <property type="entry name" value="Chaperone J-domain"/>
    <property type="match status" value="1"/>
</dbReference>
<dbReference type="InterPro" id="IPR001623">
    <property type="entry name" value="DnaJ_domain"/>
</dbReference>
<name>A0A401ZU29_9CHLR</name>
<dbReference type="Gene3D" id="1.10.287.110">
    <property type="entry name" value="DnaJ domain"/>
    <property type="match status" value="1"/>
</dbReference>
<dbReference type="Proteomes" id="UP000287352">
    <property type="component" value="Unassembled WGS sequence"/>
</dbReference>
<gene>
    <name evidence="2" type="ORF">KTT_01330</name>
</gene>
<dbReference type="InterPro" id="IPR050817">
    <property type="entry name" value="DjlA_DnaK_co-chaperone"/>
</dbReference>
<dbReference type="PRINTS" id="PR00625">
    <property type="entry name" value="JDOMAIN"/>
</dbReference>
<organism evidence="2 3">
    <name type="scientific">Tengunoibacter tsumagoiensis</name>
    <dbReference type="NCBI Taxonomy" id="2014871"/>
    <lineage>
        <taxon>Bacteria</taxon>
        <taxon>Bacillati</taxon>
        <taxon>Chloroflexota</taxon>
        <taxon>Ktedonobacteria</taxon>
        <taxon>Ktedonobacterales</taxon>
        <taxon>Dictyobacteraceae</taxon>
        <taxon>Tengunoibacter</taxon>
    </lineage>
</organism>
<dbReference type="EMBL" id="BIFR01000001">
    <property type="protein sequence ID" value="GCE10274.1"/>
    <property type="molecule type" value="Genomic_DNA"/>
</dbReference>
<dbReference type="CDD" id="cd06257">
    <property type="entry name" value="DnaJ"/>
    <property type="match status" value="1"/>
</dbReference>
<proteinExistence type="predicted"/>
<sequence length="114" mass="13607">MPLPDYYAILDVSPNATLEQIRQSYRRLARIYHPDVNRHAEEGSIKQLNEAYDILSNMAKRNAYDLQRLEEIRRGLLIDLLLRQREQMRQPKRMTWVQGMTGFVSELKKEMRSE</sequence>
<dbReference type="SMART" id="SM00271">
    <property type="entry name" value="DnaJ"/>
    <property type="match status" value="1"/>
</dbReference>
<dbReference type="PROSITE" id="PS50076">
    <property type="entry name" value="DNAJ_2"/>
    <property type="match status" value="1"/>
</dbReference>
<dbReference type="PANTHER" id="PTHR24074">
    <property type="entry name" value="CO-CHAPERONE PROTEIN DJLA"/>
    <property type="match status" value="1"/>
</dbReference>
<accession>A0A401ZU29</accession>
<reference evidence="3" key="1">
    <citation type="submission" date="2018-12" db="EMBL/GenBank/DDBJ databases">
        <title>Tengunoibacter tsumagoiensis gen. nov., sp. nov., Dictyobacter kobayashii sp. nov., D. alpinus sp. nov., and D. joshuensis sp. nov. and description of Dictyobacteraceae fam. nov. within the order Ktedonobacterales isolated from Tengu-no-mugimeshi.</title>
        <authorList>
            <person name="Wang C.M."/>
            <person name="Zheng Y."/>
            <person name="Sakai Y."/>
            <person name="Toyoda A."/>
            <person name="Minakuchi Y."/>
            <person name="Abe K."/>
            <person name="Yokota A."/>
            <person name="Yabe S."/>
        </authorList>
    </citation>
    <scope>NUCLEOTIDE SEQUENCE [LARGE SCALE GENOMIC DNA]</scope>
    <source>
        <strain evidence="3">Uno3</strain>
    </source>
</reference>
<feature type="domain" description="J" evidence="1">
    <location>
        <begin position="5"/>
        <end position="68"/>
    </location>
</feature>
<dbReference type="OrthoDB" id="9779889at2"/>